<dbReference type="PANTHER" id="PTHR33939">
    <property type="entry name" value="PROTEIN CBG22215"/>
    <property type="match status" value="1"/>
</dbReference>
<name>A0A6J8A7W7_MYTCO</name>
<gene>
    <name evidence="2" type="ORF">MCOR_4865</name>
</gene>
<dbReference type="Gene3D" id="3.30.420.10">
    <property type="entry name" value="Ribonuclease H-like superfamily/Ribonuclease H"/>
    <property type="match status" value="1"/>
</dbReference>
<dbReference type="GO" id="GO:0003676">
    <property type="term" value="F:nucleic acid binding"/>
    <property type="evidence" value="ECO:0007669"/>
    <property type="project" value="InterPro"/>
</dbReference>
<accession>A0A6J8A7W7</accession>
<keyword evidence="3" id="KW-1185">Reference proteome</keyword>
<dbReference type="Pfam" id="PF13358">
    <property type="entry name" value="DDE_3"/>
    <property type="match status" value="1"/>
</dbReference>
<reference evidence="2 3" key="1">
    <citation type="submission" date="2020-06" db="EMBL/GenBank/DDBJ databases">
        <authorList>
            <person name="Li R."/>
            <person name="Bekaert M."/>
        </authorList>
    </citation>
    <scope>NUCLEOTIDE SEQUENCE [LARGE SCALE GENOMIC DNA]</scope>
    <source>
        <strain evidence="3">wild</strain>
    </source>
</reference>
<organism evidence="2 3">
    <name type="scientific">Mytilus coruscus</name>
    <name type="common">Sea mussel</name>
    <dbReference type="NCBI Taxonomy" id="42192"/>
    <lineage>
        <taxon>Eukaryota</taxon>
        <taxon>Metazoa</taxon>
        <taxon>Spiralia</taxon>
        <taxon>Lophotrochozoa</taxon>
        <taxon>Mollusca</taxon>
        <taxon>Bivalvia</taxon>
        <taxon>Autobranchia</taxon>
        <taxon>Pteriomorphia</taxon>
        <taxon>Mytilida</taxon>
        <taxon>Mytiloidea</taxon>
        <taxon>Mytilidae</taxon>
        <taxon>Mytilinae</taxon>
        <taxon>Mytilus</taxon>
    </lineage>
</organism>
<dbReference type="OrthoDB" id="7460492at2759"/>
<dbReference type="PANTHER" id="PTHR33939:SF1">
    <property type="entry name" value="DUF4371 DOMAIN-CONTAINING PROTEIN"/>
    <property type="match status" value="1"/>
</dbReference>
<dbReference type="InterPro" id="IPR038717">
    <property type="entry name" value="Tc1-like_DDE_dom"/>
</dbReference>
<evidence type="ECO:0000259" key="1">
    <source>
        <dbReference type="Pfam" id="PF13358"/>
    </source>
</evidence>
<proteinExistence type="predicted"/>
<feature type="domain" description="Tc1-like transposase DDE" evidence="1">
    <location>
        <begin position="136"/>
        <end position="214"/>
    </location>
</feature>
<protein>
    <recommendedName>
        <fullName evidence="1">Tc1-like transposase DDE domain-containing protein</fullName>
    </recommendedName>
</protein>
<dbReference type="Proteomes" id="UP000507470">
    <property type="component" value="Unassembled WGS sequence"/>
</dbReference>
<evidence type="ECO:0000313" key="3">
    <source>
        <dbReference type="Proteomes" id="UP000507470"/>
    </source>
</evidence>
<dbReference type="InterPro" id="IPR036397">
    <property type="entry name" value="RNaseH_sf"/>
</dbReference>
<dbReference type="AlphaFoldDB" id="A0A6J8A7W7"/>
<sequence>MEKKIGKPWCLSDPWSRMVKATGSVNMYGKEIGISLSTLKRKIEALDPMQDVVKAVHKSSVQKPGPKPWKLDDFNRNVSKTNGSDYHDEINSEHFTEWFRDTLIPRLSPQSVVVMDNAPYHSHLDPDSRAPTTGANKPDISAWLDKNNVHYDTKLKKTGLLDLVNQHKPQKKYVIDELAKAHGHVVLRLPPYQCELNPMKMVWSDLKDFVARKNSTYKIKDC</sequence>
<evidence type="ECO:0000313" key="2">
    <source>
        <dbReference type="EMBL" id="CAC5363433.1"/>
    </source>
</evidence>
<dbReference type="EMBL" id="CACVKT020000846">
    <property type="protein sequence ID" value="CAC5363433.1"/>
    <property type="molecule type" value="Genomic_DNA"/>
</dbReference>